<name>A0A414LVI9_9FIRM</name>
<dbReference type="EMBL" id="QSKW01000007">
    <property type="protein sequence ID" value="RHE98672.1"/>
    <property type="molecule type" value="Genomic_DNA"/>
</dbReference>
<sequence length="119" mass="13565">MEENRKEQIEALEVLVDFNERLVKNIRILVKELSGERLDDTDNFIKGIVDAMNWEIQVMNGTMDVLNEGKVRIEKEVFNQHIVAVANAIEKKDDAKMAEAFVNVLPCFEQLGEAASQVM</sequence>
<reference evidence="1 2" key="1">
    <citation type="submission" date="2018-08" db="EMBL/GenBank/DDBJ databases">
        <title>A genome reference for cultivated species of the human gut microbiota.</title>
        <authorList>
            <person name="Zou Y."/>
            <person name="Xue W."/>
            <person name="Luo G."/>
        </authorList>
    </citation>
    <scope>NUCLEOTIDE SEQUENCE [LARGE SCALE GENOMIC DNA]</scope>
    <source>
        <strain evidence="1 2">AM27-11</strain>
    </source>
</reference>
<evidence type="ECO:0000313" key="2">
    <source>
        <dbReference type="Proteomes" id="UP000286271"/>
    </source>
</evidence>
<dbReference type="AlphaFoldDB" id="A0A414LVI9"/>
<evidence type="ECO:0000313" key="1">
    <source>
        <dbReference type="EMBL" id="RHE98672.1"/>
    </source>
</evidence>
<dbReference type="RefSeq" id="WP_118929995.1">
    <property type="nucleotide sequence ID" value="NZ_QSKW01000007.1"/>
</dbReference>
<dbReference type="Proteomes" id="UP000286271">
    <property type="component" value="Unassembled WGS sequence"/>
</dbReference>
<comment type="caution">
    <text evidence="1">The sequence shown here is derived from an EMBL/GenBank/DDBJ whole genome shotgun (WGS) entry which is preliminary data.</text>
</comment>
<proteinExistence type="predicted"/>
<gene>
    <name evidence="1" type="ORF">DW707_06605</name>
</gene>
<organism evidence="1 2">
    <name type="scientific">Roseburia inulinivorans</name>
    <dbReference type="NCBI Taxonomy" id="360807"/>
    <lineage>
        <taxon>Bacteria</taxon>
        <taxon>Bacillati</taxon>
        <taxon>Bacillota</taxon>
        <taxon>Clostridia</taxon>
        <taxon>Lachnospirales</taxon>
        <taxon>Lachnospiraceae</taxon>
        <taxon>Roseburia</taxon>
    </lineage>
</organism>
<accession>A0A414LVI9</accession>
<protein>
    <submittedName>
        <fullName evidence="1">Molecular chaperone</fullName>
    </submittedName>
</protein>